<gene>
    <name evidence="1" type="ORF">CRI94_09915</name>
</gene>
<proteinExistence type="predicted"/>
<dbReference type="OrthoDB" id="796548at2"/>
<dbReference type="SUPFAM" id="SSF51306">
    <property type="entry name" value="LexA/Signal peptidase"/>
    <property type="match status" value="1"/>
</dbReference>
<name>A0A2A8CYD8_9BACT</name>
<protein>
    <recommendedName>
        <fullName evidence="3">Peptidase S24/S26A/S26B/S26C domain-containing protein</fullName>
    </recommendedName>
</protein>
<dbReference type="AlphaFoldDB" id="A0A2A8CYD8"/>
<dbReference type="EMBL" id="PDEQ01000004">
    <property type="protein sequence ID" value="PEN13614.1"/>
    <property type="molecule type" value="Genomic_DNA"/>
</dbReference>
<dbReference type="Proteomes" id="UP000220102">
    <property type="component" value="Unassembled WGS sequence"/>
</dbReference>
<reference evidence="1 2" key="1">
    <citation type="submission" date="2017-10" db="EMBL/GenBank/DDBJ databases">
        <title>Draft genome of Longibacter Salinarum.</title>
        <authorList>
            <person name="Goh K.M."/>
            <person name="Shamsir M.S."/>
            <person name="Lim S.W."/>
        </authorList>
    </citation>
    <scope>NUCLEOTIDE SEQUENCE [LARGE SCALE GENOMIC DNA]</scope>
    <source>
        <strain evidence="1 2">KCTC 52045</strain>
    </source>
</reference>
<organism evidence="1 2">
    <name type="scientific">Longibacter salinarum</name>
    <dbReference type="NCBI Taxonomy" id="1850348"/>
    <lineage>
        <taxon>Bacteria</taxon>
        <taxon>Pseudomonadati</taxon>
        <taxon>Rhodothermota</taxon>
        <taxon>Rhodothermia</taxon>
        <taxon>Rhodothermales</taxon>
        <taxon>Salisaetaceae</taxon>
        <taxon>Longibacter</taxon>
    </lineage>
</organism>
<dbReference type="InterPro" id="IPR036286">
    <property type="entry name" value="LexA/Signal_pep-like_sf"/>
</dbReference>
<comment type="caution">
    <text evidence="1">The sequence shown here is derived from an EMBL/GenBank/DDBJ whole genome shotgun (WGS) entry which is preliminary data.</text>
</comment>
<accession>A0A2A8CYD8</accession>
<dbReference type="Gene3D" id="2.10.109.10">
    <property type="entry name" value="Umud Fragment, subunit A"/>
    <property type="match status" value="1"/>
</dbReference>
<dbReference type="RefSeq" id="WP_098075537.1">
    <property type="nucleotide sequence ID" value="NZ_PDEQ01000004.1"/>
</dbReference>
<evidence type="ECO:0008006" key="3">
    <source>
        <dbReference type="Google" id="ProtNLM"/>
    </source>
</evidence>
<evidence type="ECO:0000313" key="1">
    <source>
        <dbReference type="EMBL" id="PEN13614.1"/>
    </source>
</evidence>
<dbReference type="InterPro" id="IPR039418">
    <property type="entry name" value="LexA-like"/>
</dbReference>
<dbReference type="CDD" id="cd06529">
    <property type="entry name" value="S24_LexA-like"/>
    <property type="match status" value="1"/>
</dbReference>
<sequence length="248" mass="28602">MFDASTQIDRLLGPTPEDSQEEFRAFLRRVVAEQFDGNVSKMTTALAEVGDLSAESKQANLRRKLSRFLSYSVRKIDSELIMWTWTYLFDKLGLQAFEYAPDLLGSRLLPVIRFSTEPVEEQSALPNYRTRPQVTSRYSIDNAELDEEHRWGDRHYFVTIAETDALEPELRAGDRVIVEHVEDTTMPASPGVYLLRIESSVQFARLQPREDEYVDVLFPNSSHKNYTLRASNADIEILGRVWGSYRRT</sequence>
<evidence type="ECO:0000313" key="2">
    <source>
        <dbReference type="Proteomes" id="UP000220102"/>
    </source>
</evidence>
<keyword evidence="2" id="KW-1185">Reference proteome</keyword>